<reference evidence="2" key="3">
    <citation type="submission" date="2023-02" db="EMBL/GenBank/DDBJ databases">
        <authorList>
            <person name="Sun Q."/>
            <person name="Mori K."/>
        </authorList>
    </citation>
    <scope>NUCLEOTIDE SEQUENCE</scope>
    <source>
        <strain evidence="2">NBRC 105830</strain>
    </source>
</reference>
<dbReference type="Proteomes" id="UP001157109">
    <property type="component" value="Unassembled WGS sequence"/>
</dbReference>
<evidence type="ECO:0000313" key="2">
    <source>
        <dbReference type="EMBL" id="GMA21509.1"/>
    </source>
</evidence>
<comment type="caution">
    <text evidence="2">The sequence shown here is derived from an EMBL/GenBank/DDBJ whole genome shotgun (WGS) entry which is preliminary data.</text>
</comment>
<evidence type="ECO:0000313" key="5">
    <source>
        <dbReference type="Proteomes" id="UP001157109"/>
    </source>
</evidence>
<name>A0ABQ6HUZ3_9MICO</name>
<dbReference type="EMBL" id="BSUJ01000001">
    <property type="protein sequence ID" value="GMA21509.1"/>
    <property type="molecule type" value="Genomic_DNA"/>
</dbReference>
<gene>
    <name evidence="2" type="ORF">GCM10025862_35300</name>
    <name evidence="3" type="ORF">GCM10025862_41950</name>
    <name evidence="4" type="ORF">GCM10025862_42430</name>
</gene>
<sequence length="73" mass="7098">MGGKTVSSAVATPTPGAPITAISPTIQSTMALMGSTLGGLPGEPLGAQPARASARCAEMTVGDAHPVEMAPSH</sequence>
<protein>
    <submittedName>
        <fullName evidence="2">Uncharacterized protein</fullName>
    </submittedName>
</protein>
<feature type="compositionally biased region" description="Polar residues" evidence="1">
    <location>
        <begin position="1"/>
        <end position="11"/>
    </location>
</feature>
<reference evidence="5" key="2">
    <citation type="journal article" date="2019" name="Int. J. Syst. Evol. Microbiol.">
        <title>The Global Catalogue of Microorganisms (GCM) 10K type strain sequencing project: providing services to taxonomists for standard genome sequencing and annotation.</title>
        <authorList>
            <consortium name="The Broad Institute Genomics Platform"/>
            <consortium name="The Broad Institute Genome Sequencing Center for Infectious Disease"/>
            <person name="Wu L."/>
            <person name="Ma J."/>
        </authorList>
    </citation>
    <scope>NUCLEOTIDE SEQUENCE [LARGE SCALE GENOMIC DNA]</scope>
    <source>
        <strain evidence="5">NBRC 105830</strain>
    </source>
</reference>
<keyword evidence="5" id="KW-1185">Reference proteome</keyword>
<reference evidence="2" key="1">
    <citation type="journal article" date="2014" name="Int. J. Syst. Evol. Microbiol.">
        <title>Complete genome of a new Firmicutes species belonging to the dominant human colonic microbiota ('Ruminococcus bicirculans') reveals two chromosomes and a selective capacity to utilize plant glucans.</title>
        <authorList>
            <consortium name="NISC Comparative Sequencing Program"/>
            <person name="Wegmann U."/>
            <person name="Louis P."/>
            <person name="Goesmann A."/>
            <person name="Henrissat B."/>
            <person name="Duncan S.H."/>
            <person name="Flint H.J."/>
        </authorList>
    </citation>
    <scope>NUCLEOTIDE SEQUENCE</scope>
    <source>
        <strain evidence="2">NBRC 105830</strain>
    </source>
</reference>
<dbReference type="EMBL" id="BSUJ01000006">
    <property type="protein sequence ID" value="GMA22172.1"/>
    <property type="molecule type" value="Genomic_DNA"/>
</dbReference>
<accession>A0ABQ6HUZ3</accession>
<organism evidence="2 5">
    <name type="scientific">Arsenicicoccus piscis</name>
    <dbReference type="NCBI Taxonomy" id="673954"/>
    <lineage>
        <taxon>Bacteria</taxon>
        <taxon>Bacillati</taxon>
        <taxon>Actinomycetota</taxon>
        <taxon>Actinomycetes</taxon>
        <taxon>Micrococcales</taxon>
        <taxon>Intrasporangiaceae</taxon>
        <taxon>Arsenicicoccus</taxon>
    </lineage>
</organism>
<evidence type="ECO:0000313" key="3">
    <source>
        <dbReference type="EMBL" id="GMA22172.1"/>
    </source>
</evidence>
<dbReference type="EMBL" id="BSUJ01000007">
    <property type="protein sequence ID" value="GMA22220.1"/>
    <property type="molecule type" value="Genomic_DNA"/>
</dbReference>
<proteinExistence type="predicted"/>
<evidence type="ECO:0000256" key="1">
    <source>
        <dbReference type="SAM" id="MobiDB-lite"/>
    </source>
</evidence>
<evidence type="ECO:0000313" key="4">
    <source>
        <dbReference type="EMBL" id="GMA22220.1"/>
    </source>
</evidence>
<feature type="region of interest" description="Disordered" evidence="1">
    <location>
        <begin position="1"/>
        <end position="21"/>
    </location>
</feature>